<reference evidence="1 2" key="1">
    <citation type="submission" date="2020-01" db="EMBL/GenBank/DDBJ databases">
        <authorList>
            <person name="Palmer J.M."/>
        </authorList>
    </citation>
    <scope>NUCLEOTIDE SEQUENCE [LARGE SCALE GENOMIC DNA]</scope>
    <source>
        <strain evidence="1 2">TWF970</strain>
    </source>
</reference>
<dbReference type="AlphaFoldDB" id="A0A7C8VB86"/>
<accession>A0A7C8VB86</accession>
<proteinExistence type="predicted"/>
<dbReference type="EMBL" id="JAABOJ010000014">
    <property type="protein sequence ID" value="KAF3282047.1"/>
    <property type="molecule type" value="Genomic_DNA"/>
</dbReference>
<dbReference type="Proteomes" id="UP000474640">
    <property type="component" value="Unassembled WGS sequence"/>
</dbReference>
<organism evidence="1 2">
    <name type="scientific">Orbilia oligospora</name>
    <name type="common">Nematode-trapping fungus</name>
    <name type="synonym">Arthrobotrys oligospora</name>
    <dbReference type="NCBI Taxonomy" id="2813651"/>
    <lineage>
        <taxon>Eukaryota</taxon>
        <taxon>Fungi</taxon>
        <taxon>Dikarya</taxon>
        <taxon>Ascomycota</taxon>
        <taxon>Pezizomycotina</taxon>
        <taxon>Orbiliomycetes</taxon>
        <taxon>Orbiliales</taxon>
        <taxon>Orbiliaceae</taxon>
        <taxon>Orbilia</taxon>
    </lineage>
</organism>
<evidence type="ECO:0000313" key="1">
    <source>
        <dbReference type="EMBL" id="KAF3282047.1"/>
    </source>
</evidence>
<gene>
    <name evidence="1" type="ORF">TWF970_001990</name>
</gene>
<dbReference type="OrthoDB" id="5430916at2759"/>
<comment type="caution">
    <text evidence="1">The sequence shown here is derived from an EMBL/GenBank/DDBJ whole genome shotgun (WGS) entry which is preliminary data.</text>
</comment>
<protein>
    <submittedName>
        <fullName evidence="1">Uncharacterized protein</fullName>
    </submittedName>
</protein>
<evidence type="ECO:0000313" key="2">
    <source>
        <dbReference type="Proteomes" id="UP000474640"/>
    </source>
</evidence>
<name>A0A7C8VB86_ORBOL</name>
<sequence>MKPMGPGWTSTFINPSNVMEVNKLNDFVALSTIVITLAGELFTFAGLDTDDNGNLYSQVNCSNEGEVESRGGKGGSNSKNPLQGMVAFYRSSGKNMTRETLYLAYLVGGKGSWEEDEVMILLCPIVKVQFSVHMINNGGRKSPEKSMAQKW</sequence>